<evidence type="ECO:0000313" key="12">
    <source>
        <dbReference type="WBParaSite" id="Hba_08644"/>
    </source>
</evidence>
<dbReference type="PANTHER" id="PTHR11003:SF334">
    <property type="entry name" value="FI03418P"/>
    <property type="match status" value="1"/>
</dbReference>
<evidence type="ECO:0000256" key="2">
    <source>
        <dbReference type="ARBA" id="ARBA00022448"/>
    </source>
</evidence>
<evidence type="ECO:0000256" key="3">
    <source>
        <dbReference type="ARBA" id="ARBA00022692"/>
    </source>
</evidence>
<keyword evidence="2 8" id="KW-0813">Transport</keyword>
<keyword evidence="11" id="KW-1185">Reference proteome</keyword>
<keyword evidence="7 8" id="KW-0407">Ion channel</keyword>
<sequence length="316" mass="35278">MVCCHRRLVGPLITSILFILIAAITVIGGVAFVAIEASSSQIRDAPHRLCLEKVQKKMKNENVNWTDEQVVSKTLLLTDECLTRESRIDSLATGFMFVWSVYTTVGYGDSFPHTAMGRLMTVIYATITIPLYIALKANSRVEVEFGQLVSSSVLKVATVTEKWWCSWRMEEYSAYPSKIFICGISFGCAIIYICITTIIVSCVEGWSISTTFYYTFITVHLIGFGDSRFRVGVQYLCLFACENATERSISLEDDPQFVESAFPSVSTTFMPLDFARDEQLKTTLLKPGITTSTTKPTMLRTLPHKATVSLPPSLLE</sequence>
<comment type="similarity">
    <text evidence="8">Belongs to the two pore domain potassium channel (TC 1.A.1.8) family.</text>
</comment>
<dbReference type="AlphaFoldDB" id="A0A1I7WU27"/>
<feature type="transmembrane region" description="Helical" evidence="9">
    <location>
        <begin position="179"/>
        <end position="200"/>
    </location>
</feature>
<dbReference type="InterPro" id="IPR003280">
    <property type="entry name" value="2pore_dom_K_chnl"/>
</dbReference>
<feature type="transmembrane region" description="Helical" evidence="9">
    <location>
        <begin position="115"/>
        <end position="135"/>
    </location>
</feature>
<dbReference type="Proteomes" id="UP000095283">
    <property type="component" value="Unplaced"/>
</dbReference>
<evidence type="ECO:0000259" key="10">
    <source>
        <dbReference type="Pfam" id="PF07885"/>
    </source>
</evidence>
<name>A0A1I7WU27_HETBA</name>
<evidence type="ECO:0000256" key="1">
    <source>
        <dbReference type="ARBA" id="ARBA00004141"/>
    </source>
</evidence>
<evidence type="ECO:0000313" key="11">
    <source>
        <dbReference type="Proteomes" id="UP000095283"/>
    </source>
</evidence>
<protein>
    <submittedName>
        <fullName evidence="12">Ion_trans_2 domain-containing protein</fullName>
    </submittedName>
</protein>
<organism evidence="11 12">
    <name type="scientific">Heterorhabditis bacteriophora</name>
    <name type="common">Entomopathogenic nematode worm</name>
    <dbReference type="NCBI Taxonomy" id="37862"/>
    <lineage>
        <taxon>Eukaryota</taxon>
        <taxon>Metazoa</taxon>
        <taxon>Ecdysozoa</taxon>
        <taxon>Nematoda</taxon>
        <taxon>Chromadorea</taxon>
        <taxon>Rhabditida</taxon>
        <taxon>Rhabditina</taxon>
        <taxon>Rhabditomorpha</taxon>
        <taxon>Strongyloidea</taxon>
        <taxon>Heterorhabditidae</taxon>
        <taxon>Heterorhabditis</taxon>
    </lineage>
</organism>
<dbReference type="WBParaSite" id="Hba_08644">
    <property type="protein sequence ID" value="Hba_08644"/>
    <property type="gene ID" value="Hba_08644"/>
</dbReference>
<dbReference type="GO" id="GO:0030322">
    <property type="term" value="P:stabilization of membrane potential"/>
    <property type="evidence" value="ECO:0007669"/>
    <property type="project" value="TreeGrafter"/>
</dbReference>
<reference evidence="12" key="1">
    <citation type="submission" date="2016-11" db="UniProtKB">
        <authorList>
            <consortium name="WormBaseParasite"/>
        </authorList>
    </citation>
    <scope>IDENTIFICATION</scope>
</reference>
<keyword evidence="6 9" id="KW-0472">Membrane</keyword>
<dbReference type="GO" id="GO:0022841">
    <property type="term" value="F:potassium ion leak channel activity"/>
    <property type="evidence" value="ECO:0007669"/>
    <property type="project" value="TreeGrafter"/>
</dbReference>
<keyword evidence="5 8" id="KW-0406">Ion transport</keyword>
<evidence type="ECO:0000256" key="7">
    <source>
        <dbReference type="ARBA" id="ARBA00023303"/>
    </source>
</evidence>
<dbReference type="PANTHER" id="PTHR11003">
    <property type="entry name" value="POTASSIUM CHANNEL, SUBFAMILY K"/>
    <property type="match status" value="1"/>
</dbReference>
<evidence type="ECO:0000256" key="4">
    <source>
        <dbReference type="ARBA" id="ARBA00022989"/>
    </source>
</evidence>
<dbReference type="PRINTS" id="PR01333">
    <property type="entry name" value="2POREKCHANEL"/>
</dbReference>
<evidence type="ECO:0000256" key="9">
    <source>
        <dbReference type="SAM" id="Phobius"/>
    </source>
</evidence>
<keyword evidence="4 9" id="KW-1133">Transmembrane helix</keyword>
<comment type="subcellular location">
    <subcellularLocation>
        <location evidence="1">Membrane</location>
        <topology evidence="1">Multi-pass membrane protein</topology>
    </subcellularLocation>
</comment>
<dbReference type="InterPro" id="IPR013099">
    <property type="entry name" value="K_chnl_dom"/>
</dbReference>
<feature type="domain" description="Potassium channel" evidence="10">
    <location>
        <begin position="87"/>
        <end position="136"/>
    </location>
</feature>
<keyword evidence="3 8" id="KW-0812">Transmembrane</keyword>
<dbReference type="Gene3D" id="1.10.287.70">
    <property type="match status" value="1"/>
</dbReference>
<dbReference type="GO" id="GO:0015271">
    <property type="term" value="F:outward rectifier potassium channel activity"/>
    <property type="evidence" value="ECO:0007669"/>
    <property type="project" value="TreeGrafter"/>
</dbReference>
<proteinExistence type="inferred from homology"/>
<feature type="transmembrane region" description="Helical" evidence="9">
    <location>
        <begin position="12"/>
        <end position="35"/>
    </location>
</feature>
<evidence type="ECO:0000256" key="5">
    <source>
        <dbReference type="ARBA" id="ARBA00023065"/>
    </source>
</evidence>
<dbReference type="GO" id="GO:0005886">
    <property type="term" value="C:plasma membrane"/>
    <property type="evidence" value="ECO:0007669"/>
    <property type="project" value="TreeGrafter"/>
</dbReference>
<accession>A0A1I7WU27</accession>
<evidence type="ECO:0000256" key="8">
    <source>
        <dbReference type="RuleBase" id="RU003857"/>
    </source>
</evidence>
<evidence type="ECO:0000256" key="6">
    <source>
        <dbReference type="ARBA" id="ARBA00023136"/>
    </source>
</evidence>
<dbReference type="Pfam" id="PF07885">
    <property type="entry name" value="Ion_trans_2"/>
    <property type="match status" value="1"/>
</dbReference>
<feature type="transmembrane region" description="Helical" evidence="9">
    <location>
        <begin position="206"/>
        <end position="224"/>
    </location>
</feature>
<dbReference type="SUPFAM" id="SSF81324">
    <property type="entry name" value="Voltage-gated potassium channels"/>
    <property type="match status" value="2"/>
</dbReference>